<feature type="transmembrane region" description="Helical" evidence="18">
    <location>
        <begin position="465"/>
        <end position="491"/>
    </location>
</feature>
<dbReference type="Pfam" id="PF07504">
    <property type="entry name" value="FTP"/>
    <property type="match status" value="1"/>
</dbReference>
<accession>A0A5N6VN22</accession>
<evidence type="ECO:0000256" key="4">
    <source>
        <dbReference type="ARBA" id="ARBA00006006"/>
    </source>
</evidence>
<dbReference type="Gene3D" id="2.30.40.10">
    <property type="entry name" value="Urease, subunit C, domain 1"/>
    <property type="match status" value="1"/>
</dbReference>
<dbReference type="SUPFAM" id="SSF55486">
    <property type="entry name" value="Metalloproteases ('zincins'), catalytic domain"/>
    <property type="match status" value="1"/>
</dbReference>
<dbReference type="InterPro" id="IPR011096">
    <property type="entry name" value="FTP_domain"/>
</dbReference>
<evidence type="ECO:0000256" key="5">
    <source>
        <dbReference type="ARBA" id="ARBA00022525"/>
    </source>
</evidence>
<dbReference type="InterPro" id="IPR006680">
    <property type="entry name" value="Amidohydro-rel"/>
</dbReference>
<evidence type="ECO:0000256" key="15">
    <source>
        <dbReference type="ARBA" id="ARBA00023145"/>
    </source>
</evidence>
<gene>
    <name evidence="21" type="ORF">BDV41DRAFT_590687</name>
</gene>
<keyword evidence="8 17" id="KW-0479">Metal-binding</keyword>
<feature type="binding site" evidence="17">
    <location>
        <position position="1000"/>
    </location>
    <ligand>
        <name>Zn(2+)</name>
        <dbReference type="ChEBI" id="CHEBI:29105"/>
        <note>catalytic</note>
    </ligand>
</feature>
<evidence type="ECO:0000256" key="6">
    <source>
        <dbReference type="ARBA" id="ARBA00022670"/>
    </source>
</evidence>
<evidence type="ECO:0000256" key="2">
    <source>
        <dbReference type="ARBA" id="ARBA00004141"/>
    </source>
</evidence>
<dbReference type="GO" id="GO:0006508">
    <property type="term" value="P:proteolysis"/>
    <property type="evidence" value="ECO:0007669"/>
    <property type="project" value="UniProtKB-KW"/>
</dbReference>
<evidence type="ECO:0000256" key="11">
    <source>
        <dbReference type="ARBA" id="ARBA00022833"/>
    </source>
</evidence>
<proteinExistence type="inferred from homology"/>
<dbReference type="InterPro" id="IPR032466">
    <property type="entry name" value="Metal_Hydrolase"/>
</dbReference>
<evidence type="ECO:0000256" key="8">
    <source>
        <dbReference type="ARBA" id="ARBA00022723"/>
    </source>
</evidence>
<dbReference type="PANTHER" id="PTHR33478:SF1">
    <property type="entry name" value="EXTRACELLULAR METALLOPROTEINASE MEP"/>
    <property type="match status" value="1"/>
</dbReference>
<evidence type="ECO:0000256" key="12">
    <source>
        <dbReference type="ARBA" id="ARBA00022989"/>
    </source>
</evidence>
<keyword evidence="14 18" id="KW-0472">Membrane</keyword>
<dbReference type="GO" id="GO:0005576">
    <property type="term" value="C:extracellular region"/>
    <property type="evidence" value="ECO:0007669"/>
    <property type="project" value="UniProtKB-SubCell"/>
</dbReference>
<keyword evidence="12 18" id="KW-1133">Transmembrane helix</keyword>
<comment type="similarity">
    <text evidence="4">Belongs to the peptidase M36 family.</text>
</comment>
<dbReference type="Gene3D" id="3.20.20.140">
    <property type="entry name" value="Metal-dependent hydrolases"/>
    <property type="match status" value="1"/>
</dbReference>
<dbReference type="GO" id="GO:0004222">
    <property type="term" value="F:metalloendopeptidase activity"/>
    <property type="evidence" value="ECO:0007669"/>
    <property type="project" value="InterPro"/>
</dbReference>
<dbReference type="GO" id="GO:0008270">
    <property type="term" value="F:zinc ion binding"/>
    <property type="evidence" value="ECO:0007669"/>
    <property type="project" value="InterPro"/>
</dbReference>
<comment type="function">
    <text evidence="1">Secreted metalloproteinase that allows assimilation of proteinaceous substrates.</text>
</comment>
<dbReference type="CDD" id="cd01299">
    <property type="entry name" value="Met_dep_hydrolase_A"/>
    <property type="match status" value="1"/>
</dbReference>
<feature type="transmembrane region" description="Helical" evidence="18">
    <location>
        <begin position="530"/>
        <end position="551"/>
    </location>
</feature>
<dbReference type="SUPFAM" id="SSF51556">
    <property type="entry name" value="Metallo-dependent hydrolases"/>
    <property type="match status" value="1"/>
</dbReference>
<evidence type="ECO:0000313" key="22">
    <source>
        <dbReference type="Proteomes" id="UP000325433"/>
    </source>
</evidence>
<feature type="binding site" evidence="17">
    <location>
        <position position="974"/>
    </location>
    <ligand>
        <name>Zn(2+)</name>
        <dbReference type="ChEBI" id="CHEBI:29105"/>
        <note>catalytic</note>
    </ligand>
</feature>
<protein>
    <submittedName>
        <fullName evidence="21">Fungalysin metallopeptidase-domain-containing protein</fullName>
    </submittedName>
</protein>
<evidence type="ECO:0000256" key="10">
    <source>
        <dbReference type="ARBA" id="ARBA00022801"/>
    </source>
</evidence>
<evidence type="ECO:0000256" key="1">
    <source>
        <dbReference type="ARBA" id="ARBA00003174"/>
    </source>
</evidence>
<keyword evidence="22" id="KW-1185">Reference proteome</keyword>
<dbReference type="GO" id="GO:0016810">
    <property type="term" value="F:hydrolase activity, acting on carbon-nitrogen (but not peptide) bonds"/>
    <property type="evidence" value="ECO:0007669"/>
    <property type="project" value="InterPro"/>
</dbReference>
<feature type="binding site" evidence="17">
    <location>
        <position position="822"/>
    </location>
    <ligand>
        <name>Zn(2+)</name>
        <dbReference type="ChEBI" id="CHEBI:29105"/>
        <note>catalytic</note>
    </ligand>
</feature>
<comment type="cofactor">
    <cofactor evidence="17">
        <name>Zn(2+)</name>
        <dbReference type="ChEBI" id="CHEBI:29105"/>
    </cofactor>
    <text evidence="17">Binds 1 zinc ion per subunit.</text>
</comment>
<dbReference type="Gene3D" id="1.10.390.10">
    <property type="entry name" value="Neutral Protease Domain 2"/>
    <property type="match status" value="1"/>
</dbReference>
<keyword evidence="15" id="KW-0865">Zymogen</keyword>
<dbReference type="Proteomes" id="UP000325433">
    <property type="component" value="Unassembled WGS sequence"/>
</dbReference>
<feature type="transmembrane region" description="Helical" evidence="18">
    <location>
        <begin position="557"/>
        <end position="580"/>
    </location>
</feature>
<feature type="transmembrane region" description="Helical" evidence="18">
    <location>
        <begin position="497"/>
        <end position="518"/>
    </location>
</feature>
<evidence type="ECO:0000256" key="14">
    <source>
        <dbReference type="ARBA" id="ARBA00023136"/>
    </source>
</evidence>
<dbReference type="PRINTS" id="PR00999">
    <property type="entry name" value="FUNGALYSIN"/>
</dbReference>
<organism evidence="21 22">
    <name type="scientific">Aspergillus transmontanensis</name>
    <dbReference type="NCBI Taxonomy" id="1034304"/>
    <lineage>
        <taxon>Eukaryota</taxon>
        <taxon>Fungi</taxon>
        <taxon>Dikarya</taxon>
        <taxon>Ascomycota</taxon>
        <taxon>Pezizomycotina</taxon>
        <taxon>Eurotiomycetes</taxon>
        <taxon>Eurotiomycetidae</taxon>
        <taxon>Eurotiales</taxon>
        <taxon>Aspergillaceae</taxon>
        <taxon>Aspergillus</taxon>
        <taxon>Aspergillus subgen. Circumdati</taxon>
    </lineage>
</organism>
<evidence type="ECO:0000256" key="18">
    <source>
        <dbReference type="SAM" id="Phobius"/>
    </source>
</evidence>
<evidence type="ECO:0000256" key="17">
    <source>
        <dbReference type="PIRSR" id="PIRSR601842-2"/>
    </source>
</evidence>
<keyword evidence="9" id="KW-0732">Signal</keyword>
<comment type="subcellular location">
    <subcellularLocation>
        <location evidence="2">Membrane</location>
        <topology evidence="2">Multi-pass membrane protein</topology>
    </subcellularLocation>
    <subcellularLocation>
        <location evidence="3">Secreted</location>
    </subcellularLocation>
</comment>
<keyword evidence="6" id="KW-0645">Protease</keyword>
<keyword evidence="13" id="KW-0482">Metalloprotease</keyword>
<dbReference type="SMART" id="SM00679">
    <property type="entry name" value="CTNS"/>
    <property type="match status" value="1"/>
</dbReference>
<reference evidence="22" key="1">
    <citation type="submission" date="2019-04" db="EMBL/GenBank/DDBJ databases">
        <title>Friends and foes A comparative genomics studyof 23 Aspergillus species from section Flavi.</title>
        <authorList>
            <consortium name="DOE Joint Genome Institute"/>
            <person name="Kjaerbolling I."/>
            <person name="Vesth T."/>
            <person name="Frisvad J.C."/>
            <person name="Nybo J.L."/>
            <person name="Theobald S."/>
            <person name="Kildgaard S."/>
            <person name="Isbrandt T."/>
            <person name="Kuo A."/>
            <person name="Sato A."/>
            <person name="Lyhne E.K."/>
            <person name="Kogle M.E."/>
            <person name="Wiebenga A."/>
            <person name="Kun R.S."/>
            <person name="Lubbers R.J."/>
            <person name="Makela M.R."/>
            <person name="Barry K."/>
            <person name="Chovatia M."/>
            <person name="Clum A."/>
            <person name="Daum C."/>
            <person name="Haridas S."/>
            <person name="He G."/>
            <person name="LaButti K."/>
            <person name="Lipzen A."/>
            <person name="Mondo S."/>
            <person name="Riley R."/>
            <person name="Salamov A."/>
            <person name="Simmons B.A."/>
            <person name="Magnuson J.K."/>
            <person name="Henrissat B."/>
            <person name="Mortensen U.H."/>
            <person name="Larsen T.O."/>
            <person name="Devries R.P."/>
            <person name="Grigoriev I.V."/>
            <person name="Machida M."/>
            <person name="Baker S.E."/>
            <person name="Andersen M.R."/>
        </authorList>
    </citation>
    <scope>NUCLEOTIDE SEQUENCE [LARGE SCALE GENOMIC DNA]</scope>
    <source>
        <strain evidence="22">CBS 130015</strain>
    </source>
</reference>
<dbReference type="AlphaFoldDB" id="A0A5N6VN22"/>
<dbReference type="PANTHER" id="PTHR33478">
    <property type="entry name" value="EXTRACELLULAR METALLOPROTEINASE MEP"/>
    <property type="match status" value="1"/>
</dbReference>
<dbReference type="InterPro" id="IPR057744">
    <property type="entry name" value="OTAase-like"/>
</dbReference>
<dbReference type="Pfam" id="PF01979">
    <property type="entry name" value="Amidohydro_1"/>
    <property type="match status" value="1"/>
</dbReference>
<keyword evidence="5" id="KW-0964">Secreted</keyword>
<evidence type="ECO:0000256" key="16">
    <source>
        <dbReference type="PIRSR" id="PIRSR601842-1"/>
    </source>
</evidence>
<name>A0A5N6VN22_9EURO</name>
<evidence type="ECO:0000259" key="19">
    <source>
        <dbReference type="Pfam" id="PF01979"/>
    </source>
</evidence>
<evidence type="ECO:0000256" key="7">
    <source>
        <dbReference type="ARBA" id="ARBA00022692"/>
    </source>
</evidence>
<feature type="transmembrane region" description="Helical" evidence="18">
    <location>
        <begin position="433"/>
        <end position="453"/>
    </location>
</feature>
<feature type="domain" description="FTP" evidence="20">
    <location>
        <begin position="660"/>
        <end position="710"/>
    </location>
</feature>
<dbReference type="InterPro" id="IPR027268">
    <property type="entry name" value="Peptidase_M4/M1_CTD_sf"/>
</dbReference>
<dbReference type="InterPro" id="IPR050371">
    <property type="entry name" value="Fungal_virulence_M36"/>
</dbReference>
<dbReference type="InterPro" id="IPR011059">
    <property type="entry name" value="Metal-dep_hydrolase_composite"/>
</dbReference>
<dbReference type="InterPro" id="IPR001842">
    <property type="entry name" value="Peptidase_M36"/>
</dbReference>
<feature type="transmembrane region" description="Helical" evidence="18">
    <location>
        <begin position="407"/>
        <end position="427"/>
    </location>
</feature>
<keyword evidence="10" id="KW-0378">Hydrolase</keyword>
<feature type="binding site" evidence="17">
    <location>
        <position position="970"/>
    </location>
    <ligand>
        <name>Zn(2+)</name>
        <dbReference type="ChEBI" id="CHEBI:29105"/>
        <note>catalytic</note>
    </ligand>
</feature>
<dbReference type="Gene3D" id="3.10.170.10">
    <property type="match status" value="1"/>
</dbReference>
<dbReference type="GO" id="GO:0016020">
    <property type="term" value="C:membrane"/>
    <property type="evidence" value="ECO:0007669"/>
    <property type="project" value="UniProtKB-SubCell"/>
</dbReference>
<dbReference type="EMBL" id="ML738359">
    <property type="protein sequence ID" value="KAE8309975.1"/>
    <property type="molecule type" value="Genomic_DNA"/>
</dbReference>
<evidence type="ECO:0000256" key="3">
    <source>
        <dbReference type="ARBA" id="ARBA00004613"/>
    </source>
</evidence>
<feature type="active site" evidence="16">
    <location>
        <position position="971"/>
    </location>
</feature>
<evidence type="ECO:0000256" key="9">
    <source>
        <dbReference type="ARBA" id="ARBA00022729"/>
    </source>
</evidence>
<evidence type="ECO:0000259" key="20">
    <source>
        <dbReference type="Pfam" id="PF07504"/>
    </source>
</evidence>
<keyword evidence="11 17" id="KW-0862">Zinc</keyword>
<dbReference type="Pfam" id="PF02128">
    <property type="entry name" value="Peptidase_M36"/>
    <property type="match status" value="1"/>
</dbReference>
<dbReference type="CDD" id="cd09596">
    <property type="entry name" value="M36"/>
    <property type="match status" value="1"/>
</dbReference>
<feature type="domain" description="Amidohydrolase-related" evidence="19">
    <location>
        <begin position="69"/>
        <end position="392"/>
    </location>
</feature>
<evidence type="ECO:0000313" key="21">
    <source>
        <dbReference type="EMBL" id="KAE8309975.1"/>
    </source>
</evidence>
<keyword evidence="7 18" id="KW-0812">Transmembrane</keyword>
<evidence type="ECO:0000256" key="13">
    <source>
        <dbReference type="ARBA" id="ARBA00023049"/>
    </source>
</evidence>
<sequence>MATPSHVTPSDLRRIIKPWQPEPQQTYIFTNANIIDPVTGNITPNTAVKLSEVGDTDLGTIRVDLNGKFICPGLIDCHVHIAAVPGSASLREMKDLSDNVSLLRQPNVCQSMLNRGFTTVRDCGGASLALKESIQEGVIPGPRLFIAGHALSQTGGHGDRRQQHDPNECCAGHVNGIGRIVDGVEQCLKYAREEIRQGSDFIKIMGGGGVASPSDQIHHLQFSDEEIKAIVTVANNAGTYVTSHAYTPQAIQQAIRQGVKGIEHGNLLDEATAKLMKENGVFLTPTLVTYATMDSPEFRGFLPPASAQKNREVLHKGLHALELASKAGVDICFGTDLLGPLHFAQSKEFAIRSSVQTPLEILQSATITPARLLKQDGFLGQIVPGFAADLLLPQIWKNWRRHDSESLSAAFFLSWAMAGVPLGVYNISDSFNIALQVQPNILIFLSLLTWSQCKYYGDNWTLKKIVPVAIVLGAVLGGVEAGLVFALRVAYRRGERWPSTLMAILSAVLLAAGVLRHYVDMFRTRSDAGLSLRFALLDASGDVASILSVIFQPSLSILGLVIYGTEFVIWVGLMVILLYFRAAHRRKGRDIRVDGPFDNPASLSPRLAGVDLERFRLTPNAEYVDSDQQIPISTTNVGLIEQSYIETAIKLVRETFPNTTFRLREDHYVGDNGVAHVHFRQTVHDLDVDNGDLNVNVGRDGTVFSYGNSFYTGVVPNITHLTKRDFTDPVAALKFALTHLQLPITADDVSAESTKHPHKYILRGTSGAVSDPKALLVYLVKPDGTLCLAWRVETDVDDNWLLTYVDAKTAEEIHGVVDYVSEATFQVYGWGINDPGQVDSRVVLTDPWDLKESPLTCPTQNFSYEYPAGGSPRDYINASITQLFYTANAYHDLLYTLGFTETAGNFQWNNRGLGGKEKDYVILNAQDGAGRNNADFTTPPDGSPARMRMYLFTHTTPPRDGVFESGIVIHEYTHGLSMRLTGGPDNSRCLSAFESASMGEGWGDFMATAIRLKPNDTRTTDYGMGMWVYNNEKGIRQYLYSTSMETNPLNYTSINRMWEAHAGGAVWASMLYEVLWNLIDMHGKDDGPRPTFDERGVPKDGKYLTMKIVIDAMAL</sequence>
<dbReference type="InterPro" id="IPR006603">
    <property type="entry name" value="PQ-loop_rpt"/>
</dbReference>